<protein>
    <submittedName>
        <fullName evidence="1">Uncharacterized protein</fullName>
    </submittedName>
</protein>
<dbReference type="OrthoDB" id="515968at2"/>
<name>A0A1U7HDD4_9CYAN</name>
<gene>
    <name evidence="1" type="ORF">NIES593_15365</name>
</gene>
<dbReference type="STRING" id="1921803.NIES593_15365"/>
<dbReference type="EMBL" id="MRCB01000019">
    <property type="protein sequence ID" value="OKH21593.1"/>
    <property type="molecule type" value="Genomic_DNA"/>
</dbReference>
<dbReference type="Proteomes" id="UP000186868">
    <property type="component" value="Unassembled WGS sequence"/>
</dbReference>
<evidence type="ECO:0000313" key="1">
    <source>
        <dbReference type="EMBL" id="OKH21593.1"/>
    </source>
</evidence>
<accession>A0A1U7HDD4</accession>
<reference evidence="1 2" key="1">
    <citation type="submission" date="2016-11" db="EMBL/GenBank/DDBJ databases">
        <title>Draft Genome Sequences of Nine Cyanobacterial Strains from Diverse Habitats.</title>
        <authorList>
            <person name="Zhu T."/>
            <person name="Hou S."/>
            <person name="Lu X."/>
            <person name="Hess W.R."/>
        </authorList>
    </citation>
    <scope>NUCLEOTIDE SEQUENCE [LARGE SCALE GENOMIC DNA]</scope>
    <source>
        <strain evidence="1 2">NIES-593</strain>
    </source>
</reference>
<keyword evidence="2" id="KW-1185">Reference proteome</keyword>
<dbReference type="AlphaFoldDB" id="A0A1U7HDD4"/>
<proteinExistence type="predicted"/>
<dbReference type="RefSeq" id="WP_073600420.1">
    <property type="nucleotide sequence ID" value="NZ_MRCB01000019.1"/>
</dbReference>
<organism evidence="1 2">
    <name type="scientific">Hydrococcus rivularis NIES-593</name>
    <dbReference type="NCBI Taxonomy" id="1921803"/>
    <lineage>
        <taxon>Bacteria</taxon>
        <taxon>Bacillati</taxon>
        <taxon>Cyanobacteriota</taxon>
        <taxon>Cyanophyceae</taxon>
        <taxon>Pleurocapsales</taxon>
        <taxon>Hydrococcaceae</taxon>
        <taxon>Hydrococcus</taxon>
    </lineage>
</organism>
<sequence>MKTANFLTSSCRYCRYYHPEGRRGGMCQQLGVPVQSGWKACALAARPFSDPWESLEEVVHLENSLTLKHPAECTSVITSSTTPDLESKQPATV</sequence>
<evidence type="ECO:0000313" key="2">
    <source>
        <dbReference type="Proteomes" id="UP000186868"/>
    </source>
</evidence>
<comment type="caution">
    <text evidence="1">The sequence shown here is derived from an EMBL/GenBank/DDBJ whole genome shotgun (WGS) entry which is preliminary data.</text>
</comment>